<name>A0A915KTJ4_ROMCU</name>
<sequence length="51" mass="5880">MRNFHSFSVIHKRFVVARSKCGYCRLVAILRSCSAELFAMDDPSNDRSRNS</sequence>
<accession>A0A915KTJ4</accession>
<dbReference type="AlphaFoldDB" id="A0A915KTJ4"/>
<protein>
    <submittedName>
        <fullName evidence="2">Uncharacterized protein</fullName>
    </submittedName>
</protein>
<keyword evidence="1" id="KW-1185">Reference proteome</keyword>
<reference evidence="2" key="1">
    <citation type="submission" date="2022-11" db="UniProtKB">
        <authorList>
            <consortium name="WormBaseParasite"/>
        </authorList>
    </citation>
    <scope>IDENTIFICATION</scope>
</reference>
<dbReference type="WBParaSite" id="nRc.2.0.1.t40928-RA">
    <property type="protein sequence ID" value="nRc.2.0.1.t40928-RA"/>
    <property type="gene ID" value="nRc.2.0.1.g40928"/>
</dbReference>
<dbReference type="Proteomes" id="UP000887565">
    <property type="component" value="Unplaced"/>
</dbReference>
<evidence type="ECO:0000313" key="1">
    <source>
        <dbReference type="Proteomes" id="UP000887565"/>
    </source>
</evidence>
<organism evidence="1 2">
    <name type="scientific">Romanomermis culicivorax</name>
    <name type="common">Nematode worm</name>
    <dbReference type="NCBI Taxonomy" id="13658"/>
    <lineage>
        <taxon>Eukaryota</taxon>
        <taxon>Metazoa</taxon>
        <taxon>Ecdysozoa</taxon>
        <taxon>Nematoda</taxon>
        <taxon>Enoplea</taxon>
        <taxon>Dorylaimia</taxon>
        <taxon>Mermithida</taxon>
        <taxon>Mermithoidea</taxon>
        <taxon>Mermithidae</taxon>
        <taxon>Romanomermis</taxon>
    </lineage>
</organism>
<proteinExistence type="predicted"/>
<evidence type="ECO:0000313" key="2">
    <source>
        <dbReference type="WBParaSite" id="nRc.2.0.1.t40928-RA"/>
    </source>
</evidence>